<keyword evidence="1" id="KW-0812">Transmembrane</keyword>
<dbReference type="SUPFAM" id="SSF47781">
    <property type="entry name" value="RuvA domain 2-like"/>
    <property type="match status" value="1"/>
</dbReference>
<feature type="transmembrane region" description="Helical" evidence="1">
    <location>
        <begin position="14"/>
        <end position="36"/>
    </location>
</feature>
<dbReference type="EMBL" id="JACIFH010000001">
    <property type="protein sequence ID" value="MBB4139056.1"/>
    <property type="molecule type" value="Genomic_DNA"/>
</dbReference>
<dbReference type="InterPro" id="IPR019554">
    <property type="entry name" value="Soluble_ligand-bd"/>
</dbReference>
<dbReference type="Gene3D" id="1.10.150.310">
    <property type="entry name" value="Tex RuvX-like domain-like"/>
    <property type="match status" value="1"/>
</dbReference>
<sequence>MSGPSEPRRARRRLGVGAAIVVVLAAVAVTIVVGLVRTTAASVEEVPAPDVAVHDAVIYVHVSGAVLSPGLYRLADGSRVVDVIAAAGGFADDADPAAVNLARLLTDGEQLHVGIAGESPAAPAAGDGRIDLNAADAGALETLPGIGPALAGRILAWREENGRFTSVDDLLAVPGIGEKVLAALRELVRV</sequence>
<keyword evidence="1" id="KW-1133">Transmembrane helix</keyword>
<dbReference type="SMART" id="SM00278">
    <property type="entry name" value="HhH1"/>
    <property type="match status" value="2"/>
</dbReference>
<dbReference type="PANTHER" id="PTHR21180:SF32">
    <property type="entry name" value="ENDONUCLEASE_EXONUCLEASE_PHOSPHATASE FAMILY DOMAIN-CONTAINING PROTEIN 1"/>
    <property type="match status" value="1"/>
</dbReference>
<evidence type="ECO:0000313" key="3">
    <source>
        <dbReference type="EMBL" id="MBB4139056.1"/>
    </source>
</evidence>
<evidence type="ECO:0000259" key="2">
    <source>
        <dbReference type="SMART" id="SM00278"/>
    </source>
</evidence>
<dbReference type="Gene3D" id="3.10.560.10">
    <property type="entry name" value="Outer membrane lipoprotein wza domain like"/>
    <property type="match status" value="1"/>
</dbReference>
<dbReference type="GO" id="GO:0003677">
    <property type="term" value="F:DNA binding"/>
    <property type="evidence" value="ECO:0007669"/>
    <property type="project" value="InterPro"/>
</dbReference>
<comment type="caution">
    <text evidence="3">The sequence shown here is derived from an EMBL/GenBank/DDBJ whole genome shotgun (WGS) entry which is preliminary data.</text>
</comment>
<dbReference type="InterPro" id="IPR003583">
    <property type="entry name" value="Hlx-hairpin-Hlx_DNA-bd_motif"/>
</dbReference>
<keyword evidence="4" id="KW-1185">Reference proteome</keyword>
<evidence type="ECO:0000313" key="4">
    <source>
        <dbReference type="Proteomes" id="UP000549113"/>
    </source>
</evidence>
<keyword evidence="1" id="KW-0472">Membrane</keyword>
<dbReference type="InterPro" id="IPR051675">
    <property type="entry name" value="Endo/Exo/Phosphatase_dom_1"/>
</dbReference>
<reference evidence="3 4" key="1">
    <citation type="submission" date="2020-08" db="EMBL/GenBank/DDBJ databases">
        <title>Sequencing the genomes of 1000 actinobacteria strains.</title>
        <authorList>
            <person name="Klenk H.-P."/>
        </authorList>
    </citation>
    <scope>NUCLEOTIDE SEQUENCE [LARGE SCALE GENOMIC DNA]</scope>
    <source>
        <strain evidence="3 4">DSM 19600</strain>
    </source>
</reference>
<dbReference type="PANTHER" id="PTHR21180">
    <property type="entry name" value="ENDONUCLEASE/EXONUCLEASE/PHOSPHATASE FAMILY DOMAIN-CONTAINING PROTEIN 1"/>
    <property type="match status" value="1"/>
</dbReference>
<dbReference type="InterPro" id="IPR010994">
    <property type="entry name" value="RuvA_2-like"/>
</dbReference>
<gene>
    <name evidence="3" type="ORF">BKA10_000850</name>
</gene>
<name>A0AA40SMR7_9MICO</name>
<accession>A0AA40SMR7</accession>
<dbReference type="RefSeq" id="WP_248198970.1">
    <property type="nucleotide sequence ID" value="NZ_BAABCO010000001.1"/>
</dbReference>
<dbReference type="Pfam" id="PF10531">
    <property type="entry name" value="SLBB"/>
    <property type="match status" value="1"/>
</dbReference>
<evidence type="ECO:0000256" key="1">
    <source>
        <dbReference type="SAM" id="Phobius"/>
    </source>
</evidence>
<dbReference type="Pfam" id="PF12836">
    <property type="entry name" value="HHH_3"/>
    <property type="match status" value="1"/>
</dbReference>
<proteinExistence type="predicted"/>
<dbReference type="Proteomes" id="UP000549113">
    <property type="component" value="Unassembled WGS sequence"/>
</dbReference>
<dbReference type="GO" id="GO:0015628">
    <property type="term" value="P:protein secretion by the type II secretion system"/>
    <property type="evidence" value="ECO:0007669"/>
    <property type="project" value="TreeGrafter"/>
</dbReference>
<protein>
    <submittedName>
        <fullName evidence="3">Competence protein ComEA</fullName>
    </submittedName>
</protein>
<dbReference type="GO" id="GO:0006281">
    <property type="term" value="P:DNA repair"/>
    <property type="evidence" value="ECO:0007669"/>
    <property type="project" value="InterPro"/>
</dbReference>
<dbReference type="GO" id="GO:0015627">
    <property type="term" value="C:type II protein secretion system complex"/>
    <property type="evidence" value="ECO:0007669"/>
    <property type="project" value="TreeGrafter"/>
</dbReference>
<dbReference type="AlphaFoldDB" id="A0AA40SMR7"/>
<organism evidence="3 4">
    <name type="scientific">Microbacterium invictum</name>
    <dbReference type="NCBI Taxonomy" id="515415"/>
    <lineage>
        <taxon>Bacteria</taxon>
        <taxon>Bacillati</taxon>
        <taxon>Actinomycetota</taxon>
        <taxon>Actinomycetes</taxon>
        <taxon>Micrococcales</taxon>
        <taxon>Microbacteriaceae</taxon>
        <taxon>Microbacterium</taxon>
    </lineage>
</organism>
<feature type="domain" description="Helix-hairpin-helix DNA-binding motif class 1" evidence="2">
    <location>
        <begin position="168"/>
        <end position="187"/>
    </location>
</feature>
<feature type="domain" description="Helix-hairpin-helix DNA-binding motif class 1" evidence="2">
    <location>
        <begin position="138"/>
        <end position="157"/>
    </location>
</feature>